<dbReference type="PANTHER" id="PTHR33344">
    <property type="entry name" value="OS02G0761600 PROTEIN"/>
    <property type="match status" value="1"/>
</dbReference>
<name>A0A8J5X2B0_DIALT</name>
<dbReference type="AlphaFoldDB" id="A0A8J5X2B0"/>
<gene>
    <name evidence="3" type="ORF">KFE25_006556</name>
</gene>
<organism evidence="3 4">
    <name type="scientific">Diacronema lutheri</name>
    <name type="common">Unicellular marine alga</name>
    <name type="synonym">Monochrysis lutheri</name>
    <dbReference type="NCBI Taxonomy" id="2081491"/>
    <lineage>
        <taxon>Eukaryota</taxon>
        <taxon>Haptista</taxon>
        <taxon>Haptophyta</taxon>
        <taxon>Pavlovophyceae</taxon>
        <taxon>Pavlovales</taxon>
        <taxon>Pavlovaceae</taxon>
        <taxon>Diacronema</taxon>
    </lineage>
</organism>
<evidence type="ECO:0000256" key="1">
    <source>
        <dbReference type="SAM" id="MobiDB-lite"/>
    </source>
</evidence>
<evidence type="ECO:0000313" key="4">
    <source>
        <dbReference type="Proteomes" id="UP000751190"/>
    </source>
</evidence>
<evidence type="ECO:0000313" key="3">
    <source>
        <dbReference type="EMBL" id="KAG8459011.1"/>
    </source>
</evidence>
<protein>
    <recommendedName>
        <fullName evidence="5">Apple domain-containing protein</fullName>
    </recommendedName>
</protein>
<dbReference type="OrthoDB" id="508259at2759"/>
<keyword evidence="4" id="KW-1185">Reference proteome</keyword>
<dbReference type="Proteomes" id="UP000751190">
    <property type="component" value="Unassembled WGS sequence"/>
</dbReference>
<dbReference type="EMBL" id="JAGTXO010000045">
    <property type="protein sequence ID" value="KAG8459011.1"/>
    <property type="molecule type" value="Genomic_DNA"/>
</dbReference>
<evidence type="ECO:0008006" key="5">
    <source>
        <dbReference type="Google" id="ProtNLM"/>
    </source>
</evidence>
<accession>A0A8J5X2B0</accession>
<keyword evidence="2" id="KW-0732">Signal</keyword>
<comment type="caution">
    <text evidence="3">The sequence shown here is derived from an EMBL/GenBank/DDBJ whole genome shotgun (WGS) entry which is preliminary data.</text>
</comment>
<reference evidence="3" key="1">
    <citation type="submission" date="2021-05" db="EMBL/GenBank/DDBJ databases">
        <title>The genome of the haptophyte Pavlova lutheri (Diacronema luteri, Pavlovales) - a model for lipid biosynthesis in eukaryotic algae.</title>
        <authorList>
            <person name="Hulatt C.J."/>
            <person name="Posewitz M.C."/>
        </authorList>
    </citation>
    <scope>NUCLEOTIDE SEQUENCE</scope>
    <source>
        <strain evidence="3">NIVA-4/92</strain>
    </source>
</reference>
<evidence type="ECO:0000256" key="2">
    <source>
        <dbReference type="SAM" id="SignalP"/>
    </source>
</evidence>
<feature type="chain" id="PRO_5035232369" description="Apple domain-containing protein" evidence="2">
    <location>
        <begin position="32"/>
        <end position="287"/>
    </location>
</feature>
<feature type="signal peptide" evidence="2">
    <location>
        <begin position="1"/>
        <end position="31"/>
    </location>
</feature>
<feature type="compositionally biased region" description="Low complexity" evidence="1">
    <location>
        <begin position="61"/>
        <end position="78"/>
    </location>
</feature>
<sequence length="287" mass="29664">MARVERSPTRGALVTLGVVCCVAVVLLVAQGEAPQLEAVHARLAVSARPLSRQPPHAPQHGANATAGGAGGAQAARGGRPPMAVASPANASGVVAGNAAFAGRRGGLRAESLAPLAAAGGAADGGVGARLATAHACVHHAHAGFDGSAFTWGMSFKTATAQECCEACQAHASICSAPGSHGARFWRARLSGALGRCGKQGVGCNVFVHCPTPLCWANDIHNHTFGECWLKRQLDPARPRSPALGAYPPPYRRKHRTAPERVQWQSGALVPAGTVLAVDGPHWRWRRR</sequence>
<feature type="region of interest" description="Disordered" evidence="1">
    <location>
        <begin position="49"/>
        <end position="83"/>
    </location>
</feature>
<proteinExistence type="predicted"/>